<evidence type="ECO:0000313" key="2">
    <source>
        <dbReference type="Proteomes" id="UP000237819"/>
    </source>
</evidence>
<accession>A0A2S8GSD3</accession>
<dbReference type="AlphaFoldDB" id="A0A2S8GSD3"/>
<organism evidence="1 2">
    <name type="scientific">Blastopirellula marina</name>
    <dbReference type="NCBI Taxonomy" id="124"/>
    <lineage>
        <taxon>Bacteria</taxon>
        <taxon>Pseudomonadati</taxon>
        <taxon>Planctomycetota</taxon>
        <taxon>Planctomycetia</taxon>
        <taxon>Pirellulales</taxon>
        <taxon>Pirellulaceae</taxon>
        <taxon>Blastopirellula</taxon>
    </lineage>
</organism>
<dbReference type="EMBL" id="PUHZ01000005">
    <property type="protein sequence ID" value="PQO47281.1"/>
    <property type="molecule type" value="Genomic_DNA"/>
</dbReference>
<comment type="caution">
    <text evidence="1">The sequence shown here is derived from an EMBL/GenBank/DDBJ whole genome shotgun (WGS) entry which is preliminary data.</text>
</comment>
<name>A0A2S8GSD3_9BACT</name>
<gene>
    <name evidence="1" type="ORF">C5Y93_04365</name>
</gene>
<protein>
    <submittedName>
        <fullName evidence="1">Uncharacterized protein</fullName>
    </submittedName>
</protein>
<sequence length="79" mass="8909">MAFNSANAFNRQPRTAACQHCGGTEFTWGVLRTPGKARPRFFLHETSILKRLLSLGYETEQRVCNDCGAMVPFLTKTEE</sequence>
<reference evidence="1 2" key="1">
    <citation type="submission" date="2018-02" db="EMBL/GenBank/DDBJ databases">
        <title>Comparative genomes isolates from brazilian mangrove.</title>
        <authorList>
            <person name="Araujo J.E."/>
            <person name="Taketani R.G."/>
            <person name="Silva M.C.P."/>
            <person name="Loureco M.V."/>
            <person name="Andreote F.D."/>
        </authorList>
    </citation>
    <scope>NUCLEOTIDE SEQUENCE [LARGE SCALE GENOMIC DNA]</scope>
    <source>
        <strain evidence="1 2">Nap-Phe MGV</strain>
    </source>
</reference>
<proteinExistence type="predicted"/>
<evidence type="ECO:0000313" key="1">
    <source>
        <dbReference type="EMBL" id="PQO47281.1"/>
    </source>
</evidence>
<dbReference type="Proteomes" id="UP000237819">
    <property type="component" value="Unassembled WGS sequence"/>
</dbReference>